<evidence type="ECO:0000313" key="3">
    <source>
        <dbReference type="EMBL" id="PMS26023.1"/>
    </source>
</evidence>
<sequence length="480" mass="50160">MKKLFLLFLALCFSVAQAQTFPVQNLQVFGTTALSTPPTIPSSCKNILSYGGIPNGTADNISAWNAAVAANGADVSFVGSITSTTLTVTAMNGPGALHVGQTIVGTGVTSGTTISAFVSGTGGTGTYTVSTSQTVTSETITAGYPNQVCVYFPPGNYVFSQSMLYRFATTNPASITILGAGPDVTMLEFTLANNPGITIGVTSSFNSFHIRDLTVAAKVTQGSQGILLSNSQVTNTNPANTAQSDITNVNVRGADGYVQTYGWQYDVYVQSVSNINFINDAFLGPYVSTGVELQGTSTNLGVVYNFIGCNFEAVYTGLFYGSYIQGVTILSSQFNTAYGILIPPSEPGLDQLAVFGSQFNNTSNAMLIQSAIEGVMIQGNFFLINNNATALVFQNYSGPIVSGNYFSPAVLPAVNQTAINFGAWTAEAGVVSNNVFQQITTPVVLGASSQFINVQSNAYWNNTNPNSNAGTNNTLGGGSQ</sequence>
<evidence type="ECO:0000256" key="1">
    <source>
        <dbReference type="SAM" id="SignalP"/>
    </source>
</evidence>
<gene>
    <name evidence="3" type="ORF">C0Z16_28220</name>
    <name evidence="2" type="ORF">LMG27174_05824</name>
</gene>
<keyword evidence="1" id="KW-0732">Signal</keyword>
<dbReference type="EMBL" id="PNXY01000026">
    <property type="protein sequence ID" value="PMS26023.1"/>
    <property type="molecule type" value="Genomic_DNA"/>
</dbReference>
<reference evidence="2 5" key="2">
    <citation type="submission" date="2020-04" db="EMBL/GenBank/DDBJ databases">
        <authorList>
            <person name="De Canck E."/>
        </authorList>
    </citation>
    <scope>NUCLEOTIDE SEQUENCE [LARGE SCALE GENOMIC DNA]</scope>
    <source>
        <strain evidence="2 5">LMG 27174</strain>
    </source>
</reference>
<proteinExistence type="predicted"/>
<feature type="chain" id="PRO_5044384203" evidence="1">
    <location>
        <begin position="19"/>
        <end position="480"/>
    </location>
</feature>
<dbReference type="Proteomes" id="UP000494205">
    <property type="component" value="Unassembled WGS sequence"/>
</dbReference>
<dbReference type="EMBL" id="CADIJZ010000027">
    <property type="protein sequence ID" value="CAB3731294.1"/>
    <property type="molecule type" value="Genomic_DNA"/>
</dbReference>
<evidence type="ECO:0000313" key="5">
    <source>
        <dbReference type="Proteomes" id="UP000494205"/>
    </source>
</evidence>
<evidence type="ECO:0000313" key="4">
    <source>
        <dbReference type="Proteomes" id="UP000235659"/>
    </source>
</evidence>
<reference evidence="3 4" key="1">
    <citation type="submission" date="2018-01" db="EMBL/GenBank/DDBJ databases">
        <title>Whole genome analyses suggest that Burkholderia sensu lato contains two further novel genera in the rhizoxinica-symbiotica group Mycetohabitans gen. nov., and Trinickia gen. nov.: implications for the evolution of diazotrophy and nodulation in the Burkholderiaceae.</title>
        <authorList>
            <person name="Estrada-de los Santos P."/>
            <person name="Palmer M."/>
            <person name="Chavez-Ramirez B."/>
            <person name="Beukes C."/>
            <person name="Steenkamp E.T."/>
            <person name="Hirsch A.M."/>
            <person name="Manyaka P."/>
            <person name="Maluk M."/>
            <person name="Lafos M."/>
            <person name="Crook M."/>
            <person name="Gross E."/>
            <person name="Simon M.F."/>
            <person name="Bueno dos Reis Junior F."/>
            <person name="Poole P.S."/>
            <person name="Venter S.N."/>
            <person name="James E.K."/>
        </authorList>
    </citation>
    <scope>NUCLEOTIDE SEQUENCE [LARGE SCALE GENOMIC DNA]</scope>
    <source>
        <strain evidence="3 4">WSM 3937</strain>
    </source>
</reference>
<feature type="signal peptide" evidence="1">
    <location>
        <begin position="1"/>
        <end position="18"/>
    </location>
</feature>
<dbReference type="InterPro" id="IPR012334">
    <property type="entry name" value="Pectin_lyas_fold"/>
</dbReference>
<dbReference type="RefSeq" id="WP_102635349.1">
    <property type="nucleotide sequence ID" value="NZ_CADIJZ010000027.1"/>
</dbReference>
<accession>A0A2N7W9E1</accession>
<name>A0A2N7W9E1_9BURK</name>
<dbReference type="AlphaFoldDB" id="A0A2N7W9E1"/>
<dbReference type="Gene3D" id="2.160.20.10">
    <property type="entry name" value="Single-stranded right-handed beta-helix, Pectin lyase-like"/>
    <property type="match status" value="1"/>
</dbReference>
<keyword evidence="4" id="KW-1185">Reference proteome</keyword>
<evidence type="ECO:0000313" key="2">
    <source>
        <dbReference type="EMBL" id="CAB3731294.1"/>
    </source>
</evidence>
<organism evidence="2 5">
    <name type="scientific">Paraburkholderia rhynchosiae</name>
    <dbReference type="NCBI Taxonomy" id="487049"/>
    <lineage>
        <taxon>Bacteria</taxon>
        <taxon>Pseudomonadati</taxon>
        <taxon>Pseudomonadota</taxon>
        <taxon>Betaproteobacteria</taxon>
        <taxon>Burkholderiales</taxon>
        <taxon>Burkholderiaceae</taxon>
        <taxon>Paraburkholderia</taxon>
    </lineage>
</organism>
<dbReference type="OrthoDB" id="9104374at2"/>
<protein>
    <submittedName>
        <fullName evidence="2">Uncharacterized protein</fullName>
    </submittedName>
</protein>
<dbReference type="Proteomes" id="UP000235659">
    <property type="component" value="Unassembled WGS sequence"/>
</dbReference>